<comment type="catalytic activity">
    <reaction evidence="8 9">
        <text>hydrogencarbonate + H(+) = CO2 + H2O</text>
        <dbReference type="Rhea" id="RHEA:10748"/>
        <dbReference type="ChEBI" id="CHEBI:15377"/>
        <dbReference type="ChEBI" id="CHEBI:15378"/>
        <dbReference type="ChEBI" id="CHEBI:16526"/>
        <dbReference type="ChEBI" id="CHEBI:17544"/>
        <dbReference type="EC" id="4.2.1.1"/>
    </reaction>
</comment>
<accession>A0A165EQ72</accession>
<keyword evidence="6 9" id="KW-0862">Zinc</keyword>
<evidence type="ECO:0000256" key="8">
    <source>
        <dbReference type="ARBA" id="ARBA00048348"/>
    </source>
</evidence>
<dbReference type="Gene3D" id="3.10.200.10">
    <property type="entry name" value="Alpha carbonic anhydrase"/>
    <property type="match status" value="1"/>
</dbReference>
<dbReference type="PROSITE" id="PS51144">
    <property type="entry name" value="ALPHA_CA_2"/>
    <property type="match status" value="1"/>
</dbReference>
<keyword evidence="9" id="KW-0732">Signal</keyword>
<dbReference type="InterPro" id="IPR041891">
    <property type="entry name" value="Alpha_CA_prokaryot-like"/>
</dbReference>
<gene>
    <name evidence="11" type="ORF">EXIGLDRAFT_752211</name>
</gene>
<dbReference type="PROSITE" id="PS00162">
    <property type="entry name" value="ALPHA_CA_1"/>
    <property type="match status" value="1"/>
</dbReference>
<dbReference type="SUPFAM" id="SSF51069">
    <property type="entry name" value="Carbonic anhydrase"/>
    <property type="match status" value="1"/>
</dbReference>
<sequence length="311" mass="33587">MVALLVALALVICAAAATCLHPRDTTAVSLHFGYSREEGPLTWAGIPSAHNSSADWSVCRLGRHQSPIVIYTDTLKPLPPGSVAVAISNVDAGKALLENLGTTLEVAGLMGVLKYGGMGYDFQQLHFHTPSEHRIDDEYFPLEMHLVFKAPDASLAVTGVLFQLGTSTTPNPLLTNIFLNLALVSNPHTNTTTGALDFSALTHNLTTTPSLFSYNGSLTTPPCTEGVAWFVLGEPQTGYLDVELYNAVKGVMKFNARYSQNGPGGVNLLELAREIGNNGTVLTSPTDIRFTSVQNWNFVKFYRRLVSIVYS</sequence>
<evidence type="ECO:0000256" key="5">
    <source>
        <dbReference type="ARBA" id="ARBA00022723"/>
    </source>
</evidence>
<dbReference type="CDD" id="cd03124">
    <property type="entry name" value="alpha_CA_prokaryotic_like"/>
    <property type="match status" value="1"/>
</dbReference>
<evidence type="ECO:0000256" key="4">
    <source>
        <dbReference type="ARBA" id="ARBA00012925"/>
    </source>
</evidence>
<dbReference type="EMBL" id="KV426124">
    <property type="protein sequence ID" value="KZV87457.1"/>
    <property type="molecule type" value="Genomic_DNA"/>
</dbReference>
<name>A0A165EQ72_EXIGL</name>
<dbReference type="GO" id="GO:0008270">
    <property type="term" value="F:zinc ion binding"/>
    <property type="evidence" value="ECO:0007669"/>
    <property type="project" value="UniProtKB-UniRule"/>
</dbReference>
<dbReference type="EC" id="4.2.1.1" evidence="4 9"/>
<dbReference type="InParanoid" id="A0A165EQ72"/>
<keyword evidence="12" id="KW-1185">Reference proteome</keyword>
<dbReference type="STRING" id="1314781.A0A165EQ72"/>
<proteinExistence type="inferred from homology"/>
<comment type="function">
    <text evidence="2 9">Reversible hydration of carbon dioxide.</text>
</comment>
<dbReference type="PANTHER" id="PTHR18952:SF265">
    <property type="entry name" value="CARBONIC ANHYDRASE"/>
    <property type="match status" value="1"/>
</dbReference>
<dbReference type="Proteomes" id="UP000077266">
    <property type="component" value="Unassembled WGS sequence"/>
</dbReference>
<protein>
    <recommendedName>
        <fullName evidence="4 9">Carbonic anhydrase</fullName>
        <ecNumber evidence="4 9">4.2.1.1</ecNumber>
    </recommendedName>
</protein>
<comment type="cofactor">
    <cofactor evidence="1 9">
        <name>Zn(2+)</name>
        <dbReference type="ChEBI" id="CHEBI:29105"/>
    </cofactor>
</comment>
<feature type="chain" id="PRO_5025073641" description="Carbonic anhydrase" evidence="9">
    <location>
        <begin position="17"/>
        <end position="311"/>
    </location>
</feature>
<feature type="signal peptide" evidence="9">
    <location>
        <begin position="1"/>
        <end position="16"/>
    </location>
</feature>
<comment type="similarity">
    <text evidence="3 9">Belongs to the alpha-carbonic anhydrase family.</text>
</comment>
<evidence type="ECO:0000313" key="12">
    <source>
        <dbReference type="Proteomes" id="UP000077266"/>
    </source>
</evidence>
<feature type="domain" description="Alpha-carbonic anhydrase" evidence="10">
    <location>
        <begin position="30"/>
        <end position="285"/>
    </location>
</feature>
<dbReference type="Pfam" id="PF00194">
    <property type="entry name" value="Carb_anhydrase"/>
    <property type="match status" value="1"/>
</dbReference>
<dbReference type="GO" id="GO:0004089">
    <property type="term" value="F:carbonate dehydratase activity"/>
    <property type="evidence" value="ECO:0007669"/>
    <property type="project" value="UniProtKB-UniRule"/>
</dbReference>
<dbReference type="InterPro" id="IPR023561">
    <property type="entry name" value="Carbonic_anhydrase_a-class"/>
</dbReference>
<organism evidence="11 12">
    <name type="scientific">Exidia glandulosa HHB12029</name>
    <dbReference type="NCBI Taxonomy" id="1314781"/>
    <lineage>
        <taxon>Eukaryota</taxon>
        <taxon>Fungi</taxon>
        <taxon>Dikarya</taxon>
        <taxon>Basidiomycota</taxon>
        <taxon>Agaricomycotina</taxon>
        <taxon>Agaricomycetes</taxon>
        <taxon>Auriculariales</taxon>
        <taxon>Exidiaceae</taxon>
        <taxon>Exidia</taxon>
    </lineage>
</organism>
<dbReference type="InterPro" id="IPR036398">
    <property type="entry name" value="CA_dom_sf"/>
</dbReference>
<evidence type="ECO:0000256" key="9">
    <source>
        <dbReference type="RuleBase" id="RU367011"/>
    </source>
</evidence>
<dbReference type="SMART" id="SM01057">
    <property type="entry name" value="Carb_anhydrase"/>
    <property type="match status" value="1"/>
</dbReference>
<evidence type="ECO:0000313" key="11">
    <source>
        <dbReference type="EMBL" id="KZV87457.1"/>
    </source>
</evidence>
<evidence type="ECO:0000256" key="6">
    <source>
        <dbReference type="ARBA" id="ARBA00022833"/>
    </source>
</evidence>
<dbReference type="PANTHER" id="PTHR18952">
    <property type="entry name" value="CARBONIC ANHYDRASE"/>
    <property type="match status" value="1"/>
</dbReference>
<dbReference type="InterPro" id="IPR018338">
    <property type="entry name" value="Carbonic_anhydrase_a-class_CS"/>
</dbReference>
<evidence type="ECO:0000256" key="2">
    <source>
        <dbReference type="ARBA" id="ARBA00002904"/>
    </source>
</evidence>
<dbReference type="OrthoDB" id="429145at2759"/>
<keyword evidence="5 9" id="KW-0479">Metal-binding</keyword>
<keyword evidence="7 9" id="KW-0456">Lyase</keyword>
<evidence type="ECO:0000256" key="7">
    <source>
        <dbReference type="ARBA" id="ARBA00023239"/>
    </source>
</evidence>
<dbReference type="InterPro" id="IPR001148">
    <property type="entry name" value="CA_dom"/>
</dbReference>
<reference evidence="11 12" key="1">
    <citation type="journal article" date="2016" name="Mol. Biol. Evol.">
        <title>Comparative Genomics of Early-Diverging Mushroom-Forming Fungi Provides Insights into the Origins of Lignocellulose Decay Capabilities.</title>
        <authorList>
            <person name="Nagy L.G."/>
            <person name="Riley R."/>
            <person name="Tritt A."/>
            <person name="Adam C."/>
            <person name="Daum C."/>
            <person name="Floudas D."/>
            <person name="Sun H."/>
            <person name="Yadav J.S."/>
            <person name="Pangilinan J."/>
            <person name="Larsson K.H."/>
            <person name="Matsuura K."/>
            <person name="Barry K."/>
            <person name="Labutti K."/>
            <person name="Kuo R."/>
            <person name="Ohm R.A."/>
            <person name="Bhattacharya S.S."/>
            <person name="Shirouzu T."/>
            <person name="Yoshinaga Y."/>
            <person name="Martin F.M."/>
            <person name="Grigoriev I.V."/>
            <person name="Hibbett D.S."/>
        </authorList>
    </citation>
    <scope>NUCLEOTIDE SEQUENCE [LARGE SCALE GENOMIC DNA]</scope>
    <source>
        <strain evidence="11 12">HHB12029</strain>
    </source>
</reference>
<dbReference type="AlphaFoldDB" id="A0A165EQ72"/>
<evidence type="ECO:0000259" key="10">
    <source>
        <dbReference type="PROSITE" id="PS51144"/>
    </source>
</evidence>
<evidence type="ECO:0000256" key="1">
    <source>
        <dbReference type="ARBA" id="ARBA00001947"/>
    </source>
</evidence>
<evidence type="ECO:0000256" key="3">
    <source>
        <dbReference type="ARBA" id="ARBA00010718"/>
    </source>
</evidence>